<keyword evidence="3 9" id="KW-0347">Helicase</keyword>
<keyword evidence="2 9" id="KW-0378">Hydrolase</keyword>
<evidence type="ECO:0000259" key="10">
    <source>
        <dbReference type="PROSITE" id="PS51198"/>
    </source>
</evidence>
<organism evidence="11 12">
    <name type="scientific">Clostridium punense</name>
    <dbReference type="NCBI Taxonomy" id="1054297"/>
    <lineage>
        <taxon>Bacteria</taxon>
        <taxon>Bacillati</taxon>
        <taxon>Bacillota</taxon>
        <taxon>Clostridia</taxon>
        <taxon>Eubacteriales</taxon>
        <taxon>Clostridiaceae</taxon>
        <taxon>Clostridium</taxon>
    </lineage>
</organism>
<evidence type="ECO:0000256" key="5">
    <source>
        <dbReference type="ARBA" id="ARBA00023235"/>
    </source>
</evidence>
<dbReference type="SUPFAM" id="SSF52540">
    <property type="entry name" value="P-loop containing nucleoside triphosphate hydrolases"/>
    <property type="match status" value="1"/>
</dbReference>
<evidence type="ECO:0000256" key="6">
    <source>
        <dbReference type="ARBA" id="ARBA00034617"/>
    </source>
</evidence>
<dbReference type="InterPro" id="IPR027417">
    <property type="entry name" value="P-loop_NTPase"/>
</dbReference>
<dbReference type="Proteomes" id="UP001519308">
    <property type="component" value="Unassembled WGS sequence"/>
</dbReference>
<feature type="domain" description="UvrD-like helicase ATP-binding" evidence="10">
    <location>
        <begin position="209"/>
        <end position="569"/>
    </location>
</feature>
<dbReference type="EMBL" id="JAGGLL010000007">
    <property type="protein sequence ID" value="MBP2021446.1"/>
    <property type="molecule type" value="Genomic_DNA"/>
</dbReference>
<dbReference type="GO" id="GO:0016787">
    <property type="term" value="F:hydrolase activity"/>
    <property type="evidence" value="ECO:0007669"/>
    <property type="project" value="UniProtKB-KW"/>
</dbReference>
<dbReference type="GO" id="GO:0003678">
    <property type="term" value="F:DNA helicase activity"/>
    <property type="evidence" value="ECO:0007669"/>
    <property type="project" value="UniProtKB-EC"/>
</dbReference>
<gene>
    <name evidence="11" type="ORF">J2Z44_001242</name>
</gene>
<dbReference type="Pfam" id="PF00580">
    <property type="entry name" value="UvrD-helicase"/>
    <property type="match status" value="1"/>
</dbReference>
<evidence type="ECO:0000256" key="7">
    <source>
        <dbReference type="ARBA" id="ARBA00034808"/>
    </source>
</evidence>
<proteinExistence type="predicted"/>
<keyword evidence="4 9" id="KW-0067">ATP-binding</keyword>
<comment type="catalytic activity">
    <reaction evidence="6">
        <text>Couples ATP hydrolysis with the unwinding of duplex DNA by translocating in the 3'-5' direction.</text>
        <dbReference type="EC" id="5.6.2.4"/>
    </reaction>
</comment>
<evidence type="ECO:0000313" key="11">
    <source>
        <dbReference type="EMBL" id="MBP2021446.1"/>
    </source>
</evidence>
<dbReference type="PANTHER" id="PTHR11070:SF17">
    <property type="entry name" value="DNA HELICASE IV"/>
    <property type="match status" value="1"/>
</dbReference>
<evidence type="ECO:0000256" key="8">
    <source>
        <dbReference type="ARBA" id="ARBA00048988"/>
    </source>
</evidence>
<dbReference type="InterPro" id="IPR014016">
    <property type="entry name" value="UvrD-like_ATP-bd"/>
</dbReference>
<keyword evidence="5" id="KW-0413">Isomerase</keyword>
<evidence type="ECO:0000256" key="3">
    <source>
        <dbReference type="ARBA" id="ARBA00022806"/>
    </source>
</evidence>
<feature type="binding site" evidence="9">
    <location>
        <begin position="230"/>
        <end position="237"/>
    </location>
    <ligand>
        <name>ATP</name>
        <dbReference type="ChEBI" id="CHEBI:30616"/>
    </ligand>
</feature>
<dbReference type="PANTHER" id="PTHR11070">
    <property type="entry name" value="UVRD / RECB / PCRA DNA HELICASE FAMILY MEMBER"/>
    <property type="match status" value="1"/>
</dbReference>
<sequence>MSNQVSEEIKKQLELSIEEEKLVETIKIINEEILKYIENRKSISDYILDYRKKFIEEYRDDEDKVIEYFDHERFVKEEAFKTIDRRLKELNILKVSPYFGRVDFREEDYGVEQIYIGRFGVTPENSFEPLVVDWRAPISSIFYNGGIGEGYYEAPKGKVDVSVLQKRQFIIKKGTLEGMFDSAIDVKDDILQMVLSKNSSDKLKDIIMTIQKEQDDIIRQPRTETVVVDGVAGSGKTTIALHRVAYLLYNYRKILEDKVLILGPNNIFMEYISTVLPSLGESGVMQTTFKDFVLDILSIDDVISLKEVMEKYLTGDKKFEEEISYKTSIGYKTFIDNYIEKLNSKYFSYRSIDYRSHEIISVEEMKKMFLEDFLMLPLFRRCKKIKRIIFARLKDIRDEEYRKIQKEYEEEKATYPKDELIFHINNLDFNRKLKIRELIGEIIGIKKSLDFLNPPEVLDIYIELNERFVYKELTEIDLSAILYLKVKLEGIKSHREIKHVVIDEAQDYSLMQFIALKEYTKAVSMTIVGDSNQRILPMEDEISPMVSLDSVLKDFNTKEFKLYKSYRSTREIMDYSNKFLKTQGIVPLVRSGDEVIEKEVFTTEELSTIIEGYVETMNNKELENIAIVTRDLEDAYRVRDIIKHKVIAKVIDREKVAHGEGLVIIPSYFAKGLEFDGVIIVSNNKEGLKEEDKLMYVMCTRALHNLFIIKTKNLDI</sequence>
<keyword evidence="1 9" id="KW-0547">Nucleotide-binding</keyword>
<dbReference type="EC" id="5.6.2.4" evidence="7"/>
<dbReference type="InterPro" id="IPR014017">
    <property type="entry name" value="DNA_helicase_UvrD-like_C"/>
</dbReference>
<name>A0ABS4K100_9CLOT</name>
<evidence type="ECO:0000256" key="9">
    <source>
        <dbReference type="PROSITE-ProRule" id="PRU00560"/>
    </source>
</evidence>
<evidence type="ECO:0000256" key="4">
    <source>
        <dbReference type="ARBA" id="ARBA00022840"/>
    </source>
</evidence>
<evidence type="ECO:0000313" key="12">
    <source>
        <dbReference type="Proteomes" id="UP001519308"/>
    </source>
</evidence>
<evidence type="ECO:0000256" key="2">
    <source>
        <dbReference type="ARBA" id="ARBA00022801"/>
    </source>
</evidence>
<dbReference type="Pfam" id="PF13361">
    <property type="entry name" value="UvrD_C"/>
    <property type="match status" value="1"/>
</dbReference>
<comment type="catalytic activity">
    <reaction evidence="8">
        <text>ATP + H2O = ADP + phosphate + H(+)</text>
        <dbReference type="Rhea" id="RHEA:13065"/>
        <dbReference type="ChEBI" id="CHEBI:15377"/>
        <dbReference type="ChEBI" id="CHEBI:15378"/>
        <dbReference type="ChEBI" id="CHEBI:30616"/>
        <dbReference type="ChEBI" id="CHEBI:43474"/>
        <dbReference type="ChEBI" id="CHEBI:456216"/>
        <dbReference type="EC" id="5.6.2.4"/>
    </reaction>
</comment>
<reference evidence="11 12" key="1">
    <citation type="submission" date="2021-03" db="EMBL/GenBank/DDBJ databases">
        <title>Genomic Encyclopedia of Type Strains, Phase IV (KMG-IV): sequencing the most valuable type-strain genomes for metagenomic binning, comparative biology and taxonomic classification.</title>
        <authorList>
            <person name="Goeker M."/>
        </authorList>
    </citation>
    <scope>NUCLEOTIDE SEQUENCE [LARGE SCALE GENOMIC DNA]</scope>
    <source>
        <strain evidence="11 12">DSM 28650</strain>
    </source>
</reference>
<keyword evidence="12" id="KW-1185">Reference proteome</keyword>
<accession>A0ABS4K100</accession>
<dbReference type="PROSITE" id="PS51198">
    <property type="entry name" value="UVRD_HELICASE_ATP_BIND"/>
    <property type="match status" value="1"/>
</dbReference>
<evidence type="ECO:0000256" key="1">
    <source>
        <dbReference type="ARBA" id="ARBA00022741"/>
    </source>
</evidence>
<protein>
    <recommendedName>
        <fullName evidence="7">DNA 3'-5' helicase</fullName>
        <ecNumber evidence="7">5.6.2.4</ecNumber>
    </recommendedName>
</protein>
<dbReference type="InterPro" id="IPR000212">
    <property type="entry name" value="DNA_helicase_UvrD/REP"/>
</dbReference>
<dbReference type="Gene3D" id="3.40.50.300">
    <property type="entry name" value="P-loop containing nucleotide triphosphate hydrolases"/>
    <property type="match status" value="3"/>
</dbReference>
<comment type="caution">
    <text evidence="11">The sequence shown here is derived from an EMBL/GenBank/DDBJ whole genome shotgun (WGS) entry which is preliminary data.</text>
</comment>